<accession>A0A9D1Z2N4</accession>
<reference evidence="2" key="2">
    <citation type="submission" date="2021-04" db="EMBL/GenBank/DDBJ databases">
        <authorList>
            <person name="Gilroy R."/>
        </authorList>
    </citation>
    <scope>NUCLEOTIDE SEQUENCE</scope>
    <source>
        <strain evidence="2">CHK33-7979</strain>
    </source>
</reference>
<feature type="domain" description="Replication initiator A N-terminal" evidence="1">
    <location>
        <begin position="15"/>
        <end position="89"/>
    </location>
</feature>
<reference evidence="2" key="1">
    <citation type="journal article" date="2021" name="PeerJ">
        <title>Extensive microbial diversity within the chicken gut microbiome revealed by metagenomics and culture.</title>
        <authorList>
            <person name="Gilroy R."/>
            <person name="Ravi A."/>
            <person name="Getino M."/>
            <person name="Pursley I."/>
            <person name="Horton D.L."/>
            <person name="Alikhan N.F."/>
            <person name="Baker D."/>
            <person name="Gharbi K."/>
            <person name="Hall N."/>
            <person name="Watson M."/>
            <person name="Adriaenssens E.M."/>
            <person name="Foster-Nyarko E."/>
            <person name="Jarju S."/>
            <person name="Secka A."/>
            <person name="Antonio M."/>
            <person name="Oren A."/>
            <person name="Chaudhuri R.R."/>
            <person name="La Ragione R."/>
            <person name="Hildebrand F."/>
            <person name="Pallen M.J."/>
        </authorList>
    </citation>
    <scope>NUCLEOTIDE SEQUENCE</scope>
    <source>
        <strain evidence="2">CHK33-7979</strain>
    </source>
</reference>
<sequence length="139" mass="16012">MELSYYYGYEAEQFSFYRIPKLLFTDSRFAGISTDAKLLYGILLDRMSLSMKNGWHDDQGRVYIVFTFEDVAATLGYKTEKAIKLFNELDTKKGVGLIERVRQGQGRASLIYVKNFAGENQTSENRKSRPRKNRGQDLG</sequence>
<evidence type="ECO:0000313" key="2">
    <source>
        <dbReference type="EMBL" id="HIY72783.1"/>
    </source>
</evidence>
<dbReference type="InterPro" id="IPR010724">
    <property type="entry name" value="RepA_N"/>
</dbReference>
<comment type="caution">
    <text evidence="2">The sequence shown here is derived from an EMBL/GenBank/DDBJ whole genome shotgun (WGS) entry which is preliminary data.</text>
</comment>
<evidence type="ECO:0000259" key="1">
    <source>
        <dbReference type="Pfam" id="PF06970"/>
    </source>
</evidence>
<organism evidence="2 3">
    <name type="scientific">Candidatus Intestinimonas merdavium</name>
    <dbReference type="NCBI Taxonomy" id="2838622"/>
    <lineage>
        <taxon>Bacteria</taxon>
        <taxon>Bacillati</taxon>
        <taxon>Bacillota</taxon>
        <taxon>Clostridia</taxon>
        <taxon>Eubacteriales</taxon>
        <taxon>Intestinimonas</taxon>
    </lineage>
</organism>
<dbReference type="AlphaFoldDB" id="A0A9D1Z2N4"/>
<protein>
    <submittedName>
        <fullName evidence="2">Replication initiator protein A</fullName>
    </submittedName>
</protein>
<proteinExistence type="predicted"/>
<dbReference type="EMBL" id="DXCX01000027">
    <property type="protein sequence ID" value="HIY72783.1"/>
    <property type="molecule type" value="Genomic_DNA"/>
</dbReference>
<evidence type="ECO:0000313" key="3">
    <source>
        <dbReference type="Proteomes" id="UP000886824"/>
    </source>
</evidence>
<name>A0A9D1Z2N4_9FIRM</name>
<dbReference type="Proteomes" id="UP000886824">
    <property type="component" value="Unassembled WGS sequence"/>
</dbReference>
<dbReference type="Pfam" id="PF06970">
    <property type="entry name" value="RepA_N"/>
    <property type="match status" value="1"/>
</dbReference>
<gene>
    <name evidence="2" type="ORF">H9826_02245</name>
</gene>